<evidence type="ECO:0000313" key="3">
    <source>
        <dbReference type="EMBL" id="TQL18073.1"/>
    </source>
</evidence>
<keyword evidence="2" id="KW-1133">Transmembrane helix</keyword>
<evidence type="ECO:0000256" key="2">
    <source>
        <dbReference type="SAM" id="Phobius"/>
    </source>
</evidence>
<gene>
    <name evidence="3" type="ORF">FBY58_1688</name>
</gene>
<sequence>MAGVKPMEEKREKRLVVLSSGMFAVAAVFFWIAMPAEIFASLTRNTAVAWITGDIEGYRLLSRIRLAIPLAAILGGIVAFIMSGLFAYHRYRAAFNLRKENPEGAFYPEDSSNQVQEKDLFEDNFSSSDLREARGVIIDNDEIILMPAASENFSAQEERFSFEEQTKSQAAVIILDNKASFSEADNETPLQSDNQTEADIGHKDLKEDVLSLSQTPLTPVNEEQGKSTPNNSIGTETEEAITLSVNKAQTTNLIEHNPKAEETLFLSSEQILQNPIQDSPYPVSAPPTTAIKLSQLDRDQALHQALALIKEMREQLISATELQ</sequence>
<keyword evidence="2" id="KW-0812">Transmembrane</keyword>
<proteinExistence type="predicted"/>
<feature type="region of interest" description="Disordered" evidence="1">
    <location>
        <begin position="214"/>
        <end position="233"/>
    </location>
</feature>
<evidence type="ECO:0000313" key="4">
    <source>
        <dbReference type="Proteomes" id="UP000316887"/>
    </source>
</evidence>
<protein>
    <submittedName>
        <fullName evidence="3">Uncharacterized protein</fullName>
    </submittedName>
</protein>
<evidence type="ECO:0000256" key="1">
    <source>
        <dbReference type="SAM" id="MobiDB-lite"/>
    </source>
</evidence>
<dbReference type="Proteomes" id="UP000316887">
    <property type="component" value="Unassembled WGS sequence"/>
</dbReference>
<name>A0A542W3D2_ZYMMB</name>
<comment type="caution">
    <text evidence="3">The sequence shown here is derived from an EMBL/GenBank/DDBJ whole genome shotgun (WGS) entry which is preliminary data.</text>
</comment>
<feature type="transmembrane region" description="Helical" evidence="2">
    <location>
        <begin position="15"/>
        <end position="34"/>
    </location>
</feature>
<keyword evidence="2" id="KW-0472">Membrane</keyword>
<feature type="transmembrane region" description="Helical" evidence="2">
    <location>
        <begin position="66"/>
        <end position="88"/>
    </location>
</feature>
<reference evidence="3 4" key="1">
    <citation type="submission" date="2019-06" db="EMBL/GenBank/DDBJ databases">
        <title>Genome sequencing of Zymomonas mobilis strains for genetic engineering and biofuel applications.</title>
        <authorList>
            <person name="Teravest M."/>
        </authorList>
    </citation>
    <scope>NUCLEOTIDE SEQUENCE [LARGE SCALE GENOMIC DNA]</scope>
    <source>
        <strain evidence="3 4">AN0101</strain>
    </source>
</reference>
<organism evidence="3 4">
    <name type="scientific">Zymomonas mobilis</name>
    <dbReference type="NCBI Taxonomy" id="542"/>
    <lineage>
        <taxon>Bacteria</taxon>
        <taxon>Pseudomonadati</taxon>
        <taxon>Pseudomonadota</taxon>
        <taxon>Alphaproteobacteria</taxon>
        <taxon>Sphingomonadales</taxon>
        <taxon>Zymomonadaceae</taxon>
        <taxon>Zymomonas</taxon>
    </lineage>
</organism>
<accession>A0A542W3D2</accession>
<dbReference type="AlphaFoldDB" id="A0A542W3D2"/>
<dbReference type="EMBL" id="VFOF01000001">
    <property type="protein sequence ID" value="TQL18073.1"/>
    <property type="molecule type" value="Genomic_DNA"/>
</dbReference>